<dbReference type="SUPFAM" id="SSF55753">
    <property type="entry name" value="Actin depolymerizing proteins"/>
    <property type="match status" value="1"/>
</dbReference>
<dbReference type="Gene3D" id="3.40.20.10">
    <property type="entry name" value="Severin"/>
    <property type="match status" value="1"/>
</dbReference>
<dbReference type="PROSITE" id="PS51263">
    <property type="entry name" value="ADF_H"/>
    <property type="match status" value="1"/>
</dbReference>
<feature type="compositionally biased region" description="Pro residues" evidence="3">
    <location>
        <begin position="384"/>
        <end position="397"/>
    </location>
</feature>
<evidence type="ECO:0000313" key="6">
    <source>
        <dbReference type="EMBL" id="SCZ93919.1"/>
    </source>
</evidence>
<dbReference type="Gene3D" id="2.30.30.40">
    <property type="entry name" value="SH3 Domains"/>
    <property type="match status" value="2"/>
</dbReference>
<feature type="compositionally biased region" description="Low complexity" evidence="3">
    <location>
        <begin position="296"/>
        <end position="312"/>
    </location>
</feature>
<dbReference type="GO" id="GO:0030864">
    <property type="term" value="C:cortical actin cytoskeleton"/>
    <property type="evidence" value="ECO:0007669"/>
    <property type="project" value="TreeGrafter"/>
</dbReference>
<dbReference type="PRINTS" id="PR00452">
    <property type="entry name" value="SH3DOMAIN"/>
</dbReference>
<dbReference type="PRINTS" id="PR00499">
    <property type="entry name" value="P67PHOX"/>
</dbReference>
<keyword evidence="7" id="KW-1185">Reference proteome</keyword>
<dbReference type="GO" id="GO:0051015">
    <property type="term" value="F:actin filament binding"/>
    <property type="evidence" value="ECO:0007669"/>
    <property type="project" value="TreeGrafter"/>
</dbReference>
<organism evidence="6 7">
    <name type="scientific">Microbotryum saponariae</name>
    <dbReference type="NCBI Taxonomy" id="289078"/>
    <lineage>
        <taxon>Eukaryota</taxon>
        <taxon>Fungi</taxon>
        <taxon>Dikarya</taxon>
        <taxon>Basidiomycota</taxon>
        <taxon>Pucciniomycotina</taxon>
        <taxon>Microbotryomycetes</taxon>
        <taxon>Microbotryales</taxon>
        <taxon>Microbotryaceae</taxon>
        <taxon>Microbotryum</taxon>
    </lineage>
</organism>
<evidence type="ECO:0000259" key="4">
    <source>
        <dbReference type="PROSITE" id="PS50002"/>
    </source>
</evidence>
<dbReference type="CDD" id="cd11819">
    <property type="entry name" value="SH3_Cortactin_like"/>
    <property type="match status" value="1"/>
</dbReference>
<dbReference type="PANTHER" id="PTHR10829:SF25">
    <property type="entry name" value="DREBRIN-LIKE PROTEIN"/>
    <property type="match status" value="1"/>
</dbReference>
<gene>
    <name evidence="6" type="ORF">BZ3500_MVSOF-1268-A1-R1_CHR6-3G08986</name>
</gene>
<feature type="compositionally biased region" description="Low complexity" evidence="3">
    <location>
        <begin position="199"/>
        <end position="208"/>
    </location>
</feature>
<dbReference type="InterPro" id="IPR029006">
    <property type="entry name" value="ADF-H/Gelsolin-like_dom_sf"/>
</dbReference>
<feature type="compositionally biased region" description="Pro residues" evidence="3">
    <location>
        <begin position="444"/>
        <end position="508"/>
    </location>
</feature>
<dbReference type="GO" id="GO:0030833">
    <property type="term" value="P:regulation of actin filament polymerization"/>
    <property type="evidence" value="ECO:0007669"/>
    <property type="project" value="TreeGrafter"/>
</dbReference>
<evidence type="ECO:0000256" key="1">
    <source>
        <dbReference type="ARBA" id="ARBA00022443"/>
    </source>
</evidence>
<dbReference type="EMBL" id="FMWP01000048">
    <property type="protein sequence ID" value="SCZ93919.1"/>
    <property type="molecule type" value="Genomic_DNA"/>
</dbReference>
<feature type="domain" description="SH3" evidence="4">
    <location>
        <begin position="517"/>
        <end position="577"/>
    </location>
</feature>
<proteinExistence type="predicted"/>
<dbReference type="OrthoDB" id="5971719at2759"/>
<evidence type="ECO:0000313" key="7">
    <source>
        <dbReference type="Proteomes" id="UP000249723"/>
    </source>
</evidence>
<dbReference type="GO" id="GO:0005884">
    <property type="term" value="C:actin filament"/>
    <property type="evidence" value="ECO:0007669"/>
    <property type="project" value="TreeGrafter"/>
</dbReference>
<dbReference type="InterPro" id="IPR002108">
    <property type="entry name" value="ADF-H"/>
</dbReference>
<dbReference type="Pfam" id="PF00018">
    <property type="entry name" value="SH3_1"/>
    <property type="match status" value="1"/>
</dbReference>
<feature type="domain" description="SH3" evidence="4">
    <location>
        <begin position="610"/>
        <end position="669"/>
    </location>
</feature>
<feature type="compositionally biased region" description="Low complexity" evidence="3">
    <location>
        <begin position="398"/>
        <end position="410"/>
    </location>
</feature>
<dbReference type="SMART" id="SM00102">
    <property type="entry name" value="ADF"/>
    <property type="match status" value="1"/>
</dbReference>
<dbReference type="SUPFAM" id="SSF50044">
    <property type="entry name" value="SH3-domain"/>
    <property type="match status" value="2"/>
</dbReference>
<name>A0A2X0LQ87_9BASI</name>
<feature type="region of interest" description="Disordered" evidence="3">
    <location>
        <begin position="198"/>
        <end position="219"/>
    </location>
</feature>
<dbReference type="PANTHER" id="PTHR10829">
    <property type="entry name" value="CORTACTIN AND DREBRIN"/>
    <property type="match status" value="1"/>
</dbReference>
<dbReference type="InterPro" id="IPR001452">
    <property type="entry name" value="SH3_domain"/>
</dbReference>
<feature type="region of interest" description="Disordered" evidence="3">
    <location>
        <begin position="238"/>
        <end position="515"/>
    </location>
</feature>
<dbReference type="SMART" id="SM00326">
    <property type="entry name" value="SH3"/>
    <property type="match status" value="2"/>
</dbReference>
<accession>A0A2X0LQ87</accession>
<dbReference type="PROSITE" id="PS50002">
    <property type="entry name" value="SH3"/>
    <property type="match status" value="2"/>
</dbReference>
<keyword evidence="1 2" id="KW-0728">SH3 domain</keyword>
<feature type="domain" description="ADF-H" evidence="5">
    <location>
        <begin position="4"/>
        <end position="135"/>
    </location>
</feature>
<dbReference type="Pfam" id="PF00241">
    <property type="entry name" value="Cofilin_ADF"/>
    <property type="match status" value="1"/>
</dbReference>
<evidence type="ECO:0000259" key="5">
    <source>
        <dbReference type="PROSITE" id="PS51263"/>
    </source>
</evidence>
<dbReference type="InterPro" id="IPR036028">
    <property type="entry name" value="SH3-like_dom_sf"/>
</dbReference>
<evidence type="ECO:0000256" key="3">
    <source>
        <dbReference type="SAM" id="MobiDB-lite"/>
    </source>
</evidence>
<reference evidence="7" key="1">
    <citation type="submission" date="2016-10" db="EMBL/GenBank/DDBJ databases">
        <authorList>
            <person name="Jeantristanb JTB J.-T."/>
            <person name="Ricardo R."/>
        </authorList>
    </citation>
    <scope>NUCLEOTIDE SEQUENCE [LARGE SCALE GENOMIC DNA]</scope>
</reference>
<dbReference type="Pfam" id="PF14604">
    <property type="entry name" value="SH3_9"/>
    <property type="match status" value="1"/>
</dbReference>
<feature type="compositionally biased region" description="Low complexity" evidence="3">
    <location>
        <begin position="371"/>
        <end position="383"/>
    </location>
</feature>
<evidence type="ECO:0000256" key="2">
    <source>
        <dbReference type="PROSITE-ProRule" id="PRU00192"/>
    </source>
</evidence>
<dbReference type="GO" id="GO:0030427">
    <property type="term" value="C:site of polarized growth"/>
    <property type="evidence" value="ECO:0007669"/>
    <property type="project" value="TreeGrafter"/>
</dbReference>
<feature type="compositionally biased region" description="Pro residues" evidence="3">
    <location>
        <begin position="239"/>
        <end position="252"/>
    </location>
</feature>
<protein>
    <submittedName>
        <fullName evidence="6">BZ3500_MvSof-1268-A1-R1_Chr6-3g08986 protein</fullName>
    </submittedName>
</protein>
<dbReference type="CDD" id="cd11281">
    <property type="entry name" value="ADF_drebrin_like"/>
    <property type="match status" value="1"/>
</dbReference>
<dbReference type="Proteomes" id="UP000249723">
    <property type="component" value="Unassembled WGS sequence"/>
</dbReference>
<sequence length="669" mass="69790">MAGHLSFGQSGLKEPYHEIIAGGDTDYALYTLAHPTPSVNELKLVTSGSGGLEELEDEFLDSKAMWAFVRVKDAGSGLPKFVLINWLGEGSPESRKASFRAHSLAVAGFLKGAHISIHARHDADVSPALIRRKVADSSGAKYSIHNEPAQRYVAPKPVSSSYVPIGRPEISHSKPAPPPTPVGTIYQSKANELAEIRAKQAAAASAPKPSFPRDEPSSDAFAPRVVAPVVRAPAFATAPAPPAPAPPKPTPAPVAQAPERAPGGVTYERPEAVGTAYTPVSLPKPGKLANRWGANAASSSPSPSPASYGASPLNPGAGAAQKPLTWSERQALAKKQREEEDEASAAAGQRSLGAVGGATPSSGFRQGGFGAASVPAAPAAPAAPSAPPAPPAPPRAPLAPAAPARPVQQAVDDDDDDFATPSLKRGDSDDEDDIVPVRATPAAPTAPPPPPMAPVAPPPPPVAPQAPPPPPMAPQAPPPPPMAPAATPAPPAPPAPPVPAAPPAPPAPQMKELSLHPSGPQARVLFGYDAEEENELSLVEGTTIYGVEMVDEGWWQATDEEGKQGLFPSNYVELIEQGRGGDEVEREVQPERFAESEIELERELEVRTGDVGTVAIALYDYEEAEEGELSFKEGETIVRIDKVSEEWWQGVNERTGQEGVFPAPYVEVQ</sequence>
<dbReference type="AlphaFoldDB" id="A0A2X0LQ87"/>
<dbReference type="STRING" id="289078.A0A2X0LQ87"/>